<keyword evidence="3" id="KW-1185">Reference proteome</keyword>
<gene>
    <name evidence="2" type="ORF">PG996_011180</name>
</gene>
<reference evidence="2 3" key="1">
    <citation type="submission" date="2023-01" db="EMBL/GenBank/DDBJ databases">
        <title>Analysis of 21 Apiospora genomes using comparative genomics revels a genus with tremendous synthesis potential of carbohydrate active enzymes and secondary metabolites.</title>
        <authorList>
            <person name="Sorensen T."/>
        </authorList>
    </citation>
    <scope>NUCLEOTIDE SEQUENCE [LARGE SCALE GENOMIC DNA]</scope>
    <source>
        <strain evidence="2 3">CBS 83171</strain>
    </source>
</reference>
<accession>A0ABR1UH35</accession>
<dbReference type="InterPro" id="IPR002110">
    <property type="entry name" value="Ankyrin_rpt"/>
</dbReference>
<evidence type="ECO:0000313" key="2">
    <source>
        <dbReference type="EMBL" id="KAK8057243.1"/>
    </source>
</evidence>
<dbReference type="Gene3D" id="1.25.40.20">
    <property type="entry name" value="Ankyrin repeat-containing domain"/>
    <property type="match status" value="1"/>
</dbReference>
<feature type="repeat" description="ANK" evidence="1">
    <location>
        <begin position="232"/>
        <end position="264"/>
    </location>
</feature>
<dbReference type="SUPFAM" id="SSF48403">
    <property type="entry name" value="Ankyrin repeat"/>
    <property type="match status" value="1"/>
</dbReference>
<dbReference type="PROSITE" id="PS50088">
    <property type="entry name" value="ANK_REPEAT"/>
    <property type="match status" value="1"/>
</dbReference>
<name>A0ABR1UH35_9PEZI</name>
<sequence length="617" mass="71014">MPSLDEFPDELIIAIAEQCSEEEALASWAQTSSRYNAIVGPIFCAVAVRQNRLPVLHHAATYGLDRLARRALEAGADPNQYWYPKYPKYIVDCVARRRYDPSFHAATTDELEAMLEPRAIRLDFRQNWCRPRQWQLEKASEDASPSVGCLEGRLGATGNDSDQDYKKRVFALRCEWELSNLSSPSLAGEPPVTSSRSESWLLHSHPTPESDIEFGTAQHQFNNWLPPHGRNVGWTPLHLAAYYGHSAIVQLLLDHHAKAYLRSRGLCRCERIMLTSFHRYPTIEDWDAVHLTVCASRLAALRIILLNKREVPRTIEAFALAGAFGGNDTMRNLRRYVICEAKTSRAPNPMPRGRNKLVTDAWIEHLTDKQAFMFQFGPFVCAILNQQWDVVDFLLQEHVPPGRTHELFEYLFMFARRDLLFEWGHFFDRGILPKSWPNFFTHASIRADDEFPGVVKRLFPYMQDYDSQRGLLERAMQLTFMLYGNHEDAVFGREALQLIIQESWGPMQLDDLLSQGTRSAGLQDALYDGDWIRFRAFVNEHANLKRIVSYSKFRLATQSAQPAHDDPLRHIYSEMCMPREISQEDNVFARPFVESGPRSSLCNIVRTFLVWGYPLDR</sequence>
<comment type="caution">
    <text evidence="2">The sequence shown here is derived from an EMBL/GenBank/DDBJ whole genome shotgun (WGS) entry which is preliminary data.</text>
</comment>
<dbReference type="PROSITE" id="PS50297">
    <property type="entry name" value="ANK_REP_REGION"/>
    <property type="match status" value="1"/>
</dbReference>
<evidence type="ECO:0000313" key="3">
    <source>
        <dbReference type="Proteomes" id="UP001446871"/>
    </source>
</evidence>
<organism evidence="2 3">
    <name type="scientific">Apiospora saccharicola</name>
    <dbReference type="NCBI Taxonomy" id="335842"/>
    <lineage>
        <taxon>Eukaryota</taxon>
        <taxon>Fungi</taxon>
        <taxon>Dikarya</taxon>
        <taxon>Ascomycota</taxon>
        <taxon>Pezizomycotina</taxon>
        <taxon>Sordariomycetes</taxon>
        <taxon>Xylariomycetidae</taxon>
        <taxon>Amphisphaeriales</taxon>
        <taxon>Apiosporaceae</taxon>
        <taxon>Apiospora</taxon>
    </lineage>
</organism>
<dbReference type="InterPro" id="IPR036770">
    <property type="entry name" value="Ankyrin_rpt-contain_sf"/>
</dbReference>
<keyword evidence="1" id="KW-0040">ANK repeat</keyword>
<proteinExistence type="predicted"/>
<dbReference type="EMBL" id="JAQQWM010000007">
    <property type="protein sequence ID" value="KAK8057243.1"/>
    <property type="molecule type" value="Genomic_DNA"/>
</dbReference>
<dbReference type="Proteomes" id="UP001446871">
    <property type="component" value="Unassembled WGS sequence"/>
</dbReference>
<dbReference type="Pfam" id="PF00023">
    <property type="entry name" value="Ank"/>
    <property type="match status" value="1"/>
</dbReference>
<protein>
    <submittedName>
        <fullName evidence="2">Uncharacterized protein</fullName>
    </submittedName>
</protein>
<evidence type="ECO:0000256" key="1">
    <source>
        <dbReference type="PROSITE-ProRule" id="PRU00023"/>
    </source>
</evidence>
<dbReference type="SMART" id="SM00248">
    <property type="entry name" value="ANK"/>
    <property type="match status" value="4"/>
</dbReference>